<accession>A0ABQ7F956</accession>
<protein>
    <submittedName>
        <fullName evidence="1">Uncharacterized protein</fullName>
    </submittedName>
</protein>
<comment type="caution">
    <text evidence="1">The sequence shown here is derived from an EMBL/GenBank/DDBJ whole genome shotgun (WGS) entry which is preliminary data.</text>
</comment>
<dbReference type="Proteomes" id="UP000266723">
    <property type="component" value="Unassembled WGS sequence"/>
</dbReference>
<gene>
    <name evidence="1" type="ORF">DY000_02044493</name>
</gene>
<reference evidence="1 2" key="1">
    <citation type="journal article" date="2020" name="BMC Genomics">
        <title>Intraspecific diversification of the crop wild relative Brassica cretica Lam. using demographic model selection.</title>
        <authorList>
            <person name="Kioukis A."/>
            <person name="Michalopoulou V.A."/>
            <person name="Briers L."/>
            <person name="Pirintsos S."/>
            <person name="Studholme D.J."/>
            <person name="Pavlidis P."/>
            <person name="Sarris P.F."/>
        </authorList>
    </citation>
    <scope>NUCLEOTIDE SEQUENCE [LARGE SCALE GENOMIC DNA]</scope>
    <source>
        <strain evidence="2">cv. PFS-1207/04</strain>
    </source>
</reference>
<proteinExistence type="predicted"/>
<sequence>MKTTVSFGPDRVDCRLPDKVTESSVPSDAVFTSKLTDEEAKWIMETAQSFYLNDTRYKLLER</sequence>
<organism evidence="1 2">
    <name type="scientific">Brassica cretica</name>
    <name type="common">Mustard</name>
    <dbReference type="NCBI Taxonomy" id="69181"/>
    <lineage>
        <taxon>Eukaryota</taxon>
        <taxon>Viridiplantae</taxon>
        <taxon>Streptophyta</taxon>
        <taxon>Embryophyta</taxon>
        <taxon>Tracheophyta</taxon>
        <taxon>Spermatophyta</taxon>
        <taxon>Magnoliopsida</taxon>
        <taxon>eudicotyledons</taxon>
        <taxon>Gunneridae</taxon>
        <taxon>Pentapetalae</taxon>
        <taxon>rosids</taxon>
        <taxon>malvids</taxon>
        <taxon>Brassicales</taxon>
        <taxon>Brassicaceae</taxon>
        <taxon>Brassiceae</taxon>
        <taxon>Brassica</taxon>
    </lineage>
</organism>
<name>A0ABQ7F956_BRACR</name>
<evidence type="ECO:0000313" key="1">
    <source>
        <dbReference type="EMBL" id="KAF3611495.1"/>
    </source>
</evidence>
<evidence type="ECO:0000313" key="2">
    <source>
        <dbReference type="Proteomes" id="UP000266723"/>
    </source>
</evidence>
<dbReference type="EMBL" id="QGKV02000297">
    <property type="protein sequence ID" value="KAF3611495.1"/>
    <property type="molecule type" value="Genomic_DNA"/>
</dbReference>
<keyword evidence="2" id="KW-1185">Reference proteome</keyword>